<dbReference type="GO" id="GO:0016787">
    <property type="term" value="F:hydrolase activity"/>
    <property type="evidence" value="ECO:0007669"/>
    <property type="project" value="UniProtKB-KW"/>
</dbReference>
<dbReference type="InterPro" id="IPR058866">
    <property type="entry name" value="GDPGP1_N"/>
</dbReference>
<reference evidence="2" key="1">
    <citation type="journal article" date="2020" name="Ecol. Evol.">
        <title>Genome structure and content of the rice root-knot nematode (Meloidogyne graminicola).</title>
        <authorList>
            <person name="Phan N.T."/>
            <person name="Danchin E.G.J."/>
            <person name="Klopp C."/>
            <person name="Perfus-Barbeoch L."/>
            <person name="Kozlowski D.K."/>
            <person name="Koutsovoulos G.D."/>
            <person name="Lopez-Roques C."/>
            <person name="Bouchez O."/>
            <person name="Zahm M."/>
            <person name="Besnard G."/>
            <person name="Bellafiore S."/>
        </authorList>
    </citation>
    <scope>NUCLEOTIDE SEQUENCE</scope>
    <source>
        <strain evidence="2">VN-18</strain>
    </source>
</reference>
<protein>
    <recommendedName>
        <fullName evidence="1">GDPGP1-like N-terminal domain-containing protein</fullName>
    </recommendedName>
</protein>
<feature type="non-terminal residue" evidence="2">
    <location>
        <position position="196"/>
    </location>
</feature>
<evidence type="ECO:0000313" key="3">
    <source>
        <dbReference type="Proteomes" id="UP000605970"/>
    </source>
</evidence>
<dbReference type="GO" id="GO:0000166">
    <property type="term" value="F:nucleotide binding"/>
    <property type="evidence" value="ECO:0007669"/>
    <property type="project" value="UniProtKB-KW"/>
</dbReference>
<dbReference type="GO" id="GO:0006006">
    <property type="term" value="P:glucose metabolic process"/>
    <property type="evidence" value="ECO:0007669"/>
    <property type="project" value="TreeGrafter"/>
</dbReference>
<dbReference type="PANTHER" id="PTHR20884">
    <property type="entry name" value="GDP-D-GLUCOSE PHOSPHORYLASE 1"/>
    <property type="match status" value="1"/>
</dbReference>
<dbReference type="OrthoDB" id="417175at2759"/>
<gene>
    <name evidence="2" type="ORF">Mgra_00009585</name>
</gene>
<name>A0A8S9Z918_9BILA</name>
<comment type="caution">
    <text evidence="2">The sequence shown here is derived from an EMBL/GenBank/DDBJ whole genome shotgun (WGS) entry which is preliminary data.</text>
</comment>
<dbReference type="InterPro" id="IPR026506">
    <property type="entry name" value="GDPGP"/>
</dbReference>
<organism evidence="2 3">
    <name type="scientific">Meloidogyne graminicola</name>
    <dbReference type="NCBI Taxonomy" id="189291"/>
    <lineage>
        <taxon>Eukaryota</taxon>
        <taxon>Metazoa</taxon>
        <taxon>Ecdysozoa</taxon>
        <taxon>Nematoda</taxon>
        <taxon>Chromadorea</taxon>
        <taxon>Rhabditida</taxon>
        <taxon>Tylenchina</taxon>
        <taxon>Tylenchomorpha</taxon>
        <taxon>Tylenchoidea</taxon>
        <taxon>Meloidogynidae</taxon>
        <taxon>Meloidogyninae</taxon>
        <taxon>Meloidogyne</taxon>
    </lineage>
</organism>
<dbReference type="Pfam" id="PF26217">
    <property type="entry name" value="GDPGP1_N"/>
    <property type="match status" value="1"/>
</dbReference>
<accession>A0A8S9Z918</accession>
<dbReference type="GO" id="GO:0005085">
    <property type="term" value="F:guanyl-nucleotide exchange factor activity"/>
    <property type="evidence" value="ECO:0007669"/>
    <property type="project" value="UniProtKB-KW"/>
</dbReference>
<dbReference type="GO" id="GO:0005737">
    <property type="term" value="C:cytoplasm"/>
    <property type="evidence" value="ECO:0007669"/>
    <property type="project" value="UniProtKB-SubCell"/>
</dbReference>
<dbReference type="EMBL" id="JABEBT010000165">
    <property type="protein sequence ID" value="KAF7627157.1"/>
    <property type="molecule type" value="Genomic_DNA"/>
</dbReference>
<keyword evidence="3" id="KW-1185">Reference proteome</keyword>
<feature type="domain" description="GDPGP1-like N-terminal" evidence="1">
    <location>
        <begin position="4"/>
        <end position="76"/>
    </location>
</feature>
<evidence type="ECO:0000313" key="2">
    <source>
        <dbReference type="EMBL" id="KAF7627157.1"/>
    </source>
</evidence>
<evidence type="ECO:0000259" key="1">
    <source>
        <dbReference type="Pfam" id="PF26217"/>
    </source>
</evidence>
<proteinExistence type="predicted"/>
<sequence length="196" mass="22921">EKKNSTKGLIAINASPLSFGHSLLIPSPQKCLPQILIFEAIKMSIELMLLIEDNTFLIICNGLLAHASVNHLHLQTLFWPCRGGIMEKNLKITPTKYNWLFLLKRPNWYLPAFTFQINNKTYINQISRSIEKIINFLIQKGIAHNLLICRCKEFNKQIKNDEENLNEFVTIFLFPRKALKGKYFIYFFKLIIFKFV</sequence>
<dbReference type="GO" id="GO:0080048">
    <property type="term" value="F:GDP-D-glucose phosphorylase activity"/>
    <property type="evidence" value="ECO:0007669"/>
    <property type="project" value="UniProtKB-EC"/>
</dbReference>
<dbReference type="Proteomes" id="UP000605970">
    <property type="component" value="Unassembled WGS sequence"/>
</dbReference>
<dbReference type="AlphaFoldDB" id="A0A8S9Z918"/>
<dbReference type="PANTHER" id="PTHR20884:SF8">
    <property type="entry name" value="GDP-D-GLUCOSE PHOSPHORYLASE 1"/>
    <property type="match status" value="1"/>
</dbReference>